<sequence length="158" mass="16457">MGLADELENLQDLHRTGVLTNEEYAEAKARVLADAADAPGPPSDAPDVAPDPHGAAGHNGQSRAGGPRPVRKRARVVGAAVLAALVATGVGVGVALAGDEDSRSTDEIEQMSDAECQELSDDLMAQNKPMSELYPTLRGLGCGKWLDQKFEEAADDAP</sequence>
<feature type="region of interest" description="Disordered" evidence="1">
    <location>
        <begin position="31"/>
        <end position="71"/>
    </location>
</feature>
<keyword evidence="2" id="KW-1133">Transmembrane helix</keyword>
<protein>
    <recommendedName>
        <fullName evidence="3">SHOCT domain-containing protein</fullName>
    </recommendedName>
</protein>
<evidence type="ECO:0000256" key="2">
    <source>
        <dbReference type="SAM" id="Phobius"/>
    </source>
</evidence>
<dbReference type="InterPro" id="IPR018649">
    <property type="entry name" value="SHOCT"/>
</dbReference>
<keyword evidence="2" id="KW-0812">Transmembrane</keyword>
<organism evidence="4 5">
    <name type="scientific">Nocardioides jiangsuensis</name>
    <dbReference type="NCBI Taxonomy" id="2866161"/>
    <lineage>
        <taxon>Bacteria</taxon>
        <taxon>Bacillati</taxon>
        <taxon>Actinomycetota</taxon>
        <taxon>Actinomycetes</taxon>
        <taxon>Propionibacteriales</taxon>
        <taxon>Nocardioidaceae</taxon>
        <taxon>Nocardioides</taxon>
    </lineage>
</organism>
<keyword evidence="2" id="KW-0472">Membrane</keyword>
<dbReference type="EMBL" id="JAIEZQ010000001">
    <property type="protein sequence ID" value="MBY9074257.1"/>
    <property type="molecule type" value="Genomic_DNA"/>
</dbReference>
<accession>A0ABS7RL20</accession>
<evidence type="ECO:0000313" key="5">
    <source>
        <dbReference type="Proteomes" id="UP000754710"/>
    </source>
</evidence>
<reference evidence="4 5" key="1">
    <citation type="submission" date="2021-08" db="EMBL/GenBank/DDBJ databases">
        <title>Nocardioides bacterium WL0053 sp. nov., isolated from the sediment.</title>
        <authorList>
            <person name="Wang L."/>
            <person name="Zhang D."/>
            <person name="Zhang A."/>
        </authorList>
    </citation>
    <scope>NUCLEOTIDE SEQUENCE [LARGE SCALE GENOMIC DNA]</scope>
    <source>
        <strain evidence="4 5">WL0053</strain>
    </source>
</reference>
<comment type="caution">
    <text evidence="4">The sequence shown here is derived from an EMBL/GenBank/DDBJ whole genome shotgun (WGS) entry which is preliminary data.</text>
</comment>
<dbReference type="Pfam" id="PF09851">
    <property type="entry name" value="SHOCT"/>
    <property type="match status" value="1"/>
</dbReference>
<feature type="domain" description="SHOCT" evidence="3">
    <location>
        <begin position="5"/>
        <end position="32"/>
    </location>
</feature>
<evidence type="ECO:0000259" key="3">
    <source>
        <dbReference type="Pfam" id="PF09851"/>
    </source>
</evidence>
<gene>
    <name evidence="4" type="ORF">K1X13_05415</name>
</gene>
<name>A0ABS7RL20_9ACTN</name>
<dbReference type="RefSeq" id="WP_221023959.1">
    <property type="nucleotide sequence ID" value="NZ_JAIEZQ010000001.1"/>
</dbReference>
<keyword evidence="5" id="KW-1185">Reference proteome</keyword>
<dbReference type="Proteomes" id="UP000754710">
    <property type="component" value="Unassembled WGS sequence"/>
</dbReference>
<proteinExistence type="predicted"/>
<evidence type="ECO:0000313" key="4">
    <source>
        <dbReference type="EMBL" id="MBY9074257.1"/>
    </source>
</evidence>
<feature type="transmembrane region" description="Helical" evidence="2">
    <location>
        <begin position="76"/>
        <end position="98"/>
    </location>
</feature>
<evidence type="ECO:0000256" key="1">
    <source>
        <dbReference type="SAM" id="MobiDB-lite"/>
    </source>
</evidence>